<sequence>MIRATEQGRASYRRILLKVSGEALVGEAGYGIDPAVVARLAEEIARVAARGIQVAIVVGGGNIWRGLAASARGMDRATADYMGMLATVINALALQDALERQGVPTRVQTAIEMHQVAEPYIRRRAIRHMEKGRIVILAGGTGNPYFTTDTAAALRAVELNCDVLLMGKYRVDGVYDDDPRRNPKARKYQIITFQEALERNLRVMDQSALALCRENDLPVIVFDLLSPGNIEKAALGHEVGTVVCSGTSSIA</sequence>
<feature type="binding site" evidence="11">
    <location>
        <position position="80"/>
    </location>
    <ligand>
        <name>UMP</name>
        <dbReference type="ChEBI" id="CHEBI:57865"/>
    </ligand>
</feature>
<feature type="binding site" evidence="11">
    <location>
        <position position="60"/>
    </location>
    <ligand>
        <name>UMP</name>
        <dbReference type="ChEBI" id="CHEBI:57865"/>
    </ligand>
</feature>
<dbReference type="UniPathway" id="UPA00159">
    <property type="reaction ID" value="UER00275"/>
</dbReference>
<evidence type="ECO:0000256" key="7">
    <source>
        <dbReference type="ARBA" id="ARBA00022777"/>
    </source>
</evidence>
<evidence type="ECO:0000256" key="6">
    <source>
        <dbReference type="ARBA" id="ARBA00022741"/>
    </source>
</evidence>
<feature type="domain" description="Aspartate/glutamate/uridylate kinase" evidence="12">
    <location>
        <begin position="14"/>
        <end position="223"/>
    </location>
</feature>
<comment type="caution">
    <text evidence="11">Lacks conserved residue(s) required for the propagation of feature annotation.</text>
</comment>
<dbReference type="NCBIfam" id="TIGR02075">
    <property type="entry name" value="pyrH_bact"/>
    <property type="match status" value="1"/>
</dbReference>
<dbReference type="PANTHER" id="PTHR42833:SF4">
    <property type="entry name" value="URIDYLATE KINASE PUMPKIN, CHLOROPLASTIC"/>
    <property type="match status" value="1"/>
</dbReference>
<dbReference type="InterPro" id="IPR036393">
    <property type="entry name" value="AceGlu_kinase-like_sf"/>
</dbReference>
<feature type="binding site" evidence="11">
    <location>
        <position position="178"/>
    </location>
    <ligand>
        <name>ATP</name>
        <dbReference type="ChEBI" id="CHEBI:30616"/>
    </ligand>
</feature>
<name>A0A7C5RU34_THERO</name>
<dbReference type="PANTHER" id="PTHR42833">
    <property type="entry name" value="URIDYLATE KINASE"/>
    <property type="match status" value="1"/>
</dbReference>
<comment type="subunit">
    <text evidence="11">Homohexamer.</text>
</comment>
<dbReference type="InterPro" id="IPR001048">
    <property type="entry name" value="Asp/Glu/Uridylate_kinase"/>
</dbReference>
<feature type="binding site" evidence="11">
    <location>
        <position position="61"/>
    </location>
    <ligand>
        <name>ATP</name>
        <dbReference type="ChEBI" id="CHEBI:30616"/>
    </ligand>
</feature>
<comment type="activity regulation">
    <text evidence="11">Allosterically activated by GTP. Inhibited by UTP.</text>
</comment>
<evidence type="ECO:0000259" key="12">
    <source>
        <dbReference type="Pfam" id="PF00696"/>
    </source>
</evidence>
<evidence type="ECO:0000256" key="1">
    <source>
        <dbReference type="ARBA" id="ARBA00004496"/>
    </source>
</evidence>
<accession>A0A7C5RU34</accession>
<evidence type="ECO:0000256" key="9">
    <source>
        <dbReference type="ARBA" id="ARBA00022975"/>
    </source>
</evidence>
<feature type="region of interest" description="Involved in allosteric activation by GTP" evidence="11">
    <location>
        <begin position="26"/>
        <end position="31"/>
    </location>
</feature>
<dbReference type="PIRSF" id="PIRSF005650">
    <property type="entry name" value="Uridylate_kin"/>
    <property type="match status" value="1"/>
</dbReference>
<evidence type="ECO:0000256" key="5">
    <source>
        <dbReference type="ARBA" id="ARBA00022679"/>
    </source>
</evidence>
<dbReference type="Gene3D" id="3.40.1160.10">
    <property type="entry name" value="Acetylglutamate kinase-like"/>
    <property type="match status" value="1"/>
</dbReference>
<evidence type="ECO:0000256" key="10">
    <source>
        <dbReference type="ARBA" id="ARBA00047767"/>
    </source>
</evidence>
<dbReference type="EC" id="2.7.4.22" evidence="11"/>
<feature type="binding site" evidence="11">
    <location>
        <begin position="141"/>
        <end position="148"/>
    </location>
    <ligand>
        <name>UMP</name>
        <dbReference type="ChEBI" id="CHEBI:57865"/>
    </ligand>
</feature>
<keyword evidence="6 11" id="KW-0547">Nucleotide-binding</keyword>
<dbReference type="GO" id="GO:0006225">
    <property type="term" value="P:UDP biosynthetic process"/>
    <property type="evidence" value="ECO:0007669"/>
    <property type="project" value="TreeGrafter"/>
</dbReference>
<evidence type="ECO:0000256" key="3">
    <source>
        <dbReference type="ARBA" id="ARBA00007614"/>
    </source>
</evidence>
<gene>
    <name evidence="11" type="primary">pyrH</name>
    <name evidence="13" type="ORF">ENM21_07990</name>
</gene>
<keyword evidence="9 11" id="KW-0665">Pyrimidine biosynthesis</keyword>
<keyword evidence="7 11" id="KW-0418">Kinase</keyword>
<comment type="catalytic activity">
    <reaction evidence="10 11">
        <text>UMP + ATP = UDP + ADP</text>
        <dbReference type="Rhea" id="RHEA:24400"/>
        <dbReference type="ChEBI" id="CHEBI:30616"/>
        <dbReference type="ChEBI" id="CHEBI:57865"/>
        <dbReference type="ChEBI" id="CHEBI:58223"/>
        <dbReference type="ChEBI" id="CHEBI:456216"/>
        <dbReference type="EC" id="2.7.4.22"/>
    </reaction>
</comment>
<dbReference type="AlphaFoldDB" id="A0A7C5RU34"/>
<evidence type="ECO:0000313" key="13">
    <source>
        <dbReference type="EMBL" id="HHM97130.1"/>
    </source>
</evidence>
<feature type="binding site" evidence="11">
    <location>
        <position position="175"/>
    </location>
    <ligand>
        <name>ATP</name>
        <dbReference type="ChEBI" id="CHEBI:30616"/>
    </ligand>
</feature>
<comment type="similarity">
    <text evidence="3 11">Belongs to the UMP kinase family.</text>
</comment>
<dbReference type="CDD" id="cd04254">
    <property type="entry name" value="AAK_UMPK-PyrH-Ec"/>
    <property type="match status" value="1"/>
</dbReference>
<comment type="subcellular location">
    <subcellularLocation>
        <location evidence="1 11">Cytoplasm</location>
    </subcellularLocation>
</comment>
<dbReference type="GO" id="GO:0005737">
    <property type="term" value="C:cytoplasm"/>
    <property type="evidence" value="ECO:0007669"/>
    <property type="project" value="UniProtKB-SubCell"/>
</dbReference>
<dbReference type="FunFam" id="3.40.1160.10:FF:000001">
    <property type="entry name" value="Uridylate kinase"/>
    <property type="match status" value="1"/>
</dbReference>
<keyword evidence="4 11" id="KW-0963">Cytoplasm</keyword>
<dbReference type="EMBL" id="DRWX01000367">
    <property type="protein sequence ID" value="HHM97130.1"/>
    <property type="molecule type" value="Genomic_DNA"/>
</dbReference>
<dbReference type="GO" id="GO:0044210">
    <property type="term" value="P:'de novo' CTP biosynthetic process"/>
    <property type="evidence" value="ECO:0007669"/>
    <property type="project" value="UniProtKB-UniRule"/>
</dbReference>
<dbReference type="InterPro" id="IPR015963">
    <property type="entry name" value="Uridylate_kinase_bac"/>
</dbReference>
<reference evidence="13" key="1">
    <citation type="journal article" date="2020" name="mSystems">
        <title>Genome- and Community-Level Interaction Insights into Carbon Utilization and Element Cycling Functions of Hydrothermarchaeota in Hydrothermal Sediment.</title>
        <authorList>
            <person name="Zhou Z."/>
            <person name="Liu Y."/>
            <person name="Xu W."/>
            <person name="Pan J."/>
            <person name="Luo Z.H."/>
            <person name="Li M."/>
        </authorList>
    </citation>
    <scope>NUCLEOTIDE SEQUENCE [LARGE SCALE GENOMIC DNA]</scope>
    <source>
        <strain evidence="13">SpSt-1065</strain>
    </source>
</reference>
<evidence type="ECO:0000256" key="4">
    <source>
        <dbReference type="ARBA" id="ARBA00022490"/>
    </source>
</evidence>
<keyword evidence="8 11" id="KW-0067">ATP-binding</keyword>
<evidence type="ECO:0000256" key="2">
    <source>
        <dbReference type="ARBA" id="ARBA00004791"/>
    </source>
</evidence>
<dbReference type="InterPro" id="IPR011817">
    <property type="entry name" value="Uridylate_kinase"/>
</dbReference>
<evidence type="ECO:0000256" key="8">
    <source>
        <dbReference type="ARBA" id="ARBA00022840"/>
    </source>
</evidence>
<organism evidence="13">
    <name type="scientific">Thermomicrobium roseum</name>
    <dbReference type="NCBI Taxonomy" id="500"/>
    <lineage>
        <taxon>Bacteria</taxon>
        <taxon>Pseudomonadati</taxon>
        <taxon>Thermomicrobiota</taxon>
        <taxon>Thermomicrobia</taxon>
        <taxon>Thermomicrobiales</taxon>
        <taxon>Thermomicrobiaceae</taxon>
        <taxon>Thermomicrobium</taxon>
    </lineage>
</organism>
<feature type="binding site" evidence="11">
    <location>
        <position position="65"/>
    </location>
    <ligand>
        <name>ATP</name>
        <dbReference type="ChEBI" id="CHEBI:30616"/>
    </ligand>
</feature>
<dbReference type="GO" id="GO:0033862">
    <property type="term" value="F:UMP kinase activity"/>
    <property type="evidence" value="ECO:0007669"/>
    <property type="project" value="UniProtKB-EC"/>
</dbReference>
<keyword evidence="5 11" id="KW-0808">Transferase</keyword>
<comment type="pathway">
    <text evidence="2 11">Pyrimidine metabolism; CTP biosynthesis via de novo pathway; UDP from UMP (UMPK route): step 1/1.</text>
</comment>
<proteinExistence type="inferred from homology"/>
<dbReference type="GO" id="GO:0005524">
    <property type="term" value="F:ATP binding"/>
    <property type="evidence" value="ECO:0007669"/>
    <property type="project" value="UniProtKB-KW"/>
</dbReference>
<protein>
    <recommendedName>
        <fullName evidence="11">Uridylate kinase</fullName>
        <shortName evidence="11">UK</shortName>
        <ecNumber evidence="11">2.7.4.22</ecNumber>
    </recommendedName>
    <alternativeName>
        <fullName evidence="11">Uridine monophosphate kinase</fullName>
        <shortName evidence="11">UMP kinase</shortName>
        <shortName evidence="11">UMPK</shortName>
    </alternativeName>
</protein>
<comment type="caution">
    <text evidence="13">The sequence shown here is derived from an EMBL/GenBank/DDBJ whole genome shotgun (WGS) entry which is preliminary data.</text>
</comment>
<feature type="binding site" evidence="11">
    <location>
        <begin position="18"/>
        <end position="21"/>
    </location>
    <ligand>
        <name>ATP</name>
        <dbReference type="ChEBI" id="CHEBI:30616"/>
    </ligand>
</feature>
<dbReference type="Pfam" id="PF00696">
    <property type="entry name" value="AA_kinase"/>
    <property type="match status" value="1"/>
</dbReference>
<dbReference type="SUPFAM" id="SSF53633">
    <property type="entry name" value="Carbamate kinase-like"/>
    <property type="match status" value="1"/>
</dbReference>
<dbReference type="HAMAP" id="MF_01220_B">
    <property type="entry name" value="PyrH_B"/>
    <property type="match status" value="1"/>
</dbReference>
<evidence type="ECO:0000256" key="11">
    <source>
        <dbReference type="HAMAP-Rule" id="MF_01220"/>
    </source>
</evidence>
<comment type="function">
    <text evidence="11">Catalyzes the reversible phosphorylation of UMP to UDP.</text>
</comment>
<keyword evidence="11" id="KW-0021">Allosteric enzyme</keyword>